<evidence type="ECO:0000256" key="4">
    <source>
        <dbReference type="SAM" id="MobiDB-lite"/>
    </source>
</evidence>
<dbReference type="InterPro" id="IPR051284">
    <property type="entry name" value="ZnF_MYMT-QRICH1"/>
</dbReference>
<organism evidence="7 8">
    <name type="scientific">Sarcophilus harrisii</name>
    <name type="common">Tasmanian devil</name>
    <name type="synonym">Sarcophilus laniarius</name>
    <dbReference type="NCBI Taxonomy" id="9305"/>
    <lineage>
        <taxon>Eukaryota</taxon>
        <taxon>Metazoa</taxon>
        <taxon>Chordata</taxon>
        <taxon>Craniata</taxon>
        <taxon>Vertebrata</taxon>
        <taxon>Euteleostomi</taxon>
        <taxon>Mammalia</taxon>
        <taxon>Metatheria</taxon>
        <taxon>Dasyuromorphia</taxon>
        <taxon>Dasyuridae</taxon>
        <taxon>Sarcophilus</taxon>
    </lineage>
</organism>
<feature type="domain" description="ZMYM2-like/QRICH1 C-terminal" evidence="5">
    <location>
        <begin position="469"/>
        <end position="626"/>
    </location>
</feature>
<dbReference type="PANTHER" id="PTHR45736">
    <property type="entry name" value="ZINC FINGER MYM-TYPE PROTEIN"/>
    <property type="match status" value="1"/>
</dbReference>
<dbReference type="KEGG" id="shr:100927180"/>
<dbReference type="RefSeq" id="XP_031795153.1">
    <property type="nucleotide sequence ID" value="XM_031939293.1"/>
</dbReference>
<sequence>MRHSLENSVLSEDPVRMTAPMLPQQPLPEWLAAFSASGPEAGQQSVHHPASFYPEGHLEYLDSTAVADSLLELARSVPLPLPHLGAAQGLSLEAHQPSSSPGRLQPCQEVTLGQLHVAVWPSPEKQTQQDSGPGPLDMAQPLKRRKLDLSGEDASPLRSPLSPSPLPLGQTSLPLPSASLLPELLTVDSSQLYDHGLEPASAMGPLLGVDSWSAFPTLSVGPEAHAIPLPPASPALCEGLPMRALPGDGFLLSLEGASENLKDASRPGKSVQDPSALVSSSFPEDFVDASVSIPVLGQGGERPGPPPQYWTPEQMLLPPTELACLPEASSLLETDCAPPTILQPQEGASFWKTWAQRKNEKTLKKAESEAQGVGRRKPTLFQEDVLSVPIAELNQGLCLMTQEARRRDGSSYEADVLYYLFLCIQKHMFDNNRIDNIFTDLYYLKFLERLHQVMKGWCPRVSPLGHVLSSCILEQMLWDCRQLGAHSPSTLLFTLMYFNTKYFILKTVEQHSQLAFSKVLKQTRKNAGVGKDKSPTVRFLRLYGQILGGLKEEMYGEQLENPENPLQCPIKLYDFYRFKCPQSAKGPSDAFYLVPELVVAPNSPIWYSGQPVGTELMEQMLTRILMVREVQEAHAAPHVPASR</sequence>
<dbReference type="InParanoid" id="A0A7N4V595"/>
<feature type="domain" description="QRICH1-like" evidence="6">
    <location>
        <begin position="342"/>
        <end position="457"/>
    </location>
</feature>
<keyword evidence="2" id="KW-0597">Phosphoprotein</keyword>
<evidence type="ECO:0000313" key="7">
    <source>
        <dbReference type="Ensembl" id="ENSSHAP00000039635.1"/>
    </source>
</evidence>
<keyword evidence="1" id="KW-1017">Isopeptide bond</keyword>
<dbReference type="InterPro" id="IPR021893">
    <property type="entry name" value="ZMYM2-like_C"/>
</dbReference>
<dbReference type="Pfam" id="PF25561">
    <property type="entry name" value="QRICH1"/>
    <property type="match status" value="1"/>
</dbReference>
<evidence type="ECO:0000256" key="2">
    <source>
        <dbReference type="ARBA" id="ARBA00022553"/>
    </source>
</evidence>
<reference evidence="7 8" key="1">
    <citation type="journal article" date="2011" name="Proc. Natl. Acad. Sci. U.S.A.">
        <title>Genetic diversity and population structure of the endangered marsupial Sarcophilus harrisii (Tasmanian devil).</title>
        <authorList>
            <person name="Miller W."/>
            <person name="Hayes V.M."/>
            <person name="Ratan A."/>
            <person name="Petersen D.C."/>
            <person name="Wittekindt N.E."/>
            <person name="Miller J."/>
            <person name="Walenz B."/>
            <person name="Knight J."/>
            <person name="Qi J."/>
            <person name="Zhao F."/>
            <person name="Wang Q."/>
            <person name="Bedoya-Reina O.C."/>
            <person name="Katiyar N."/>
            <person name="Tomsho L.P."/>
            <person name="Kasson L.M."/>
            <person name="Hardie R.A."/>
            <person name="Woodbridge P."/>
            <person name="Tindall E.A."/>
            <person name="Bertelsen M.F."/>
            <person name="Dixon D."/>
            <person name="Pyecroft S."/>
            <person name="Helgen K.M."/>
            <person name="Lesk A.M."/>
            <person name="Pringle T.H."/>
            <person name="Patterson N."/>
            <person name="Zhang Y."/>
            <person name="Kreiss A."/>
            <person name="Woods G.M."/>
            <person name="Jones M.E."/>
            <person name="Schuster S.C."/>
        </authorList>
    </citation>
    <scope>NUCLEOTIDE SEQUENCE [LARGE SCALE GENOMIC DNA]</scope>
</reference>
<dbReference type="OrthoDB" id="10025028at2759"/>
<evidence type="ECO:0000259" key="5">
    <source>
        <dbReference type="Pfam" id="PF12012"/>
    </source>
</evidence>
<dbReference type="Proteomes" id="UP000007648">
    <property type="component" value="Unassembled WGS sequence"/>
</dbReference>
<reference evidence="7" key="3">
    <citation type="submission" date="2025-09" db="UniProtKB">
        <authorList>
            <consortium name="Ensembl"/>
        </authorList>
    </citation>
    <scope>IDENTIFICATION</scope>
</reference>
<evidence type="ECO:0008006" key="9">
    <source>
        <dbReference type="Google" id="ProtNLM"/>
    </source>
</evidence>
<keyword evidence="8" id="KW-1185">Reference proteome</keyword>
<protein>
    <recommendedName>
        <fullName evidence="9">DUF3504 domain-containing protein</fullName>
    </recommendedName>
</protein>
<dbReference type="AlphaFoldDB" id="A0A7N4V595"/>
<dbReference type="GeneID" id="100927180"/>
<gene>
    <name evidence="7" type="primary">LOC100927180</name>
</gene>
<name>A0A7N4V595_SARHA</name>
<dbReference type="GeneTree" id="ENSGT00940000155241"/>
<dbReference type="OMA" id="ELNQGLC"/>
<feature type="compositionally biased region" description="Low complexity" evidence="4">
    <location>
        <begin position="156"/>
        <end position="170"/>
    </location>
</feature>
<evidence type="ECO:0000256" key="1">
    <source>
        <dbReference type="ARBA" id="ARBA00022499"/>
    </source>
</evidence>
<evidence type="ECO:0000313" key="8">
    <source>
        <dbReference type="Proteomes" id="UP000007648"/>
    </source>
</evidence>
<reference evidence="7" key="2">
    <citation type="submission" date="2025-08" db="UniProtKB">
        <authorList>
            <consortium name="Ensembl"/>
        </authorList>
    </citation>
    <scope>IDENTIFICATION</scope>
</reference>
<accession>A0A7N4V595</accession>
<keyword evidence="3" id="KW-0832">Ubl conjugation</keyword>
<evidence type="ECO:0000256" key="3">
    <source>
        <dbReference type="ARBA" id="ARBA00022843"/>
    </source>
</evidence>
<dbReference type="Pfam" id="PF12012">
    <property type="entry name" value="DUF3504"/>
    <property type="match status" value="1"/>
</dbReference>
<proteinExistence type="predicted"/>
<feature type="region of interest" description="Disordered" evidence="4">
    <location>
        <begin position="150"/>
        <end position="170"/>
    </location>
</feature>
<evidence type="ECO:0000259" key="6">
    <source>
        <dbReference type="Pfam" id="PF25561"/>
    </source>
</evidence>
<dbReference type="Ensembl" id="ENSSHAT00000029533.1">
    <property type="protein sequence ID" value="ENSSHAP00000039635.1"/>
    <property type="gene ID" value="ENSSHAG00000023510.1"/>
</dbReference>
<dbReference type="InterPro" id="IPR057926">
    <property type="entry name" value="QRICH1_dom"/>
</dbReference>
<dbReference type="PANTHER" id="PTHR45736:SF11">
    <property type="entry name" value="GLUTAMINE-RICH PROTEIN 1-LIKE"/>
    <property type="match status" value="1"/>
</dbReference>